<dbReference type="SMART" id="SM00773">
    <property type="entry name" value="WGR"/>
    <property type="match status" value="1"/>
</dbReference>
<dbReference type="EMBL" id="FTNK01000004">
    <property type="protein sequence ID" value="SIQ83238.1"/>
    <property type="molecule type" value="Genomic_DNA"/>
</dbReference>
<dbReference type="InterPro" id="IPR008893">
    <property type="entry name" value="WGR_domain"/>
</dbReference>
<sequence length="449" mass="51130">MKQAFTFHDDKSSKFWWIDYSDCDFVVNYGKTGAAGKYEIKQFDSEEECTKQAEKLMKQKLKKGYQADSHFDFINHLYFDDEEIGLHILTSHPNFVKHFTDDFYYDCGEEEAPFGSDEGSDTLAELTENLRNKGQLNFAEFPKFIIEKVWEMKYIPVNSLLEDEVKRLVETDEMNMLQSDMVTYAVAFGQIKITGVIDPGLKQSAIDSLKRIQQTAKILNWGTDSEIGNKMIEDLSSFGQQFYTRVGGFIIMGNKSVYHNIVSNAELIGILLQYYDFEIVEAHSNTSDYFFVVDDKATIIAQNASGGVFALCGDGDEEDLPVIFISSEGQAGKVGRNIEEFLGIMISCPYWVDLLNFSGNGQLSEMLKAQPFLEDDILEDFPEMESVKNKVFSMLSMLGISNPVESLYESMNSKPYVHVSYPEGEKFDSLFNTFVVSDNPLWKNKKLHI</sequence>
<dbReference type="Pfam" id="PF05406">
    <property type="entry name" value="WGR"/>
    <property type="match status" value="1"/>
</dbReference>
<keyword evidence="3" id="KW-1185">Reference proteome</keyword>
<feature type="domain" description="WGR" evidence="1">
    <location>
        <begin position="1"/>
        <end position="78"/>
    </location>
</feature>
<proteinExistence type="predicted"/>
<accession>A0ABY1JV56</accession>
<gene>
    <name evidence="2" type="ORF">SAMN05421578_104259</name>
</gene>
<evidence type="ECO:0000313" key="3">
    <source>
        <dbReference type="Proteomes" id="UP000186666"/>
    </source>
</evidence>
<dbReference type="CDD" id="cd07996">
    <property type="entry name" value="WGR_MMR_like"/>
    <property type="match status" value="1"/>
</dbReference>
<evidence type="ECO:0000313" key="2">
    <source>
        <dbReference type="EMBL" id="SIQ83238.1"/>
    </source>
</evidence>
<reference evidence="2 3" key="1">
    <citation type="submission" date="2017-01" db="EMBL/GenBank/DDBJ databases">
        <authorList>
            <person name="Varghese N."/>
            <person name="Submissions S."/>
        </authorList>
    </citation>
    <scope>NUCLEOTIDE SEQUENCE [LARGE SCALE GENOMIC DNA]</scope>
    <source>
        <strain evidence="2 3">ATCC 23464</strain>
    </source>
</reference>
<dbReference type="InterPro" id="IPR036930">
    <property type="entry name" value="WGR_dom_sf"/>
</dbReference>
<dbReference type="InterPro" id="IPR049809">
    <property type="entry name" value="YehF/YfeS-like_WGR"/>
</dbReference>
<name>A0ABY1JV56_9BACL</name>
<dbReference type="PANTHER" id="PTHR30634:SF13">
    <property type="entry name" value="PROTEIN YEHF"/>
    <property type="match status" value="1"/>
</dbReference>
<dbReference type="PANTHER" id="PTHR30634">
    <property type="entry name" value="OUTER MEMBRANE LOLAB LIPOPROTEIN INSERTION APPARATUS"/>
    <property type="match status" value="1"/>
</dbReference>
<dbReference type="InterPro" id="IPR050458">
    <property type="entry name" value="LolB"/>
</dbReference>
<dbReference type="SUPFAM" id="SSF142921">
    <property type="entry name" value="WGR domain-like"/>
    <property type="match status" value="1"/>
</dbReference>
<organism evidence="2 3">
    <name type="scientific">Paenibacillus macquariensis</name>
    <dbReference type="NCBI Taxonomy" id="948756"/>
    <lineage>
        <taxon>Bacteria</taxon>
        <taxon>Bacillati</taxon>
        <taxon>Bacillota</taxon>
        <taxon>Bacilli</taxon>
        <taxon>Bacillales</taxon>
        <taxon>Paenibacillaceae</taxon>
        <taxon>Paenibacillus</taxon>
    </lineage>
</organism>
<dbReference type="PROSITE" id="PS51977">
    <property type="entry name" value="WGR"/>
    <property type="match status" value="1"/>
</dbReference>
<dbReference type="Proteomes" id="UP000186666">
    <property type="component" value="Unassembled WGS sequence"/>
</dbReference>
<protein>
    <submittedName>
        <fullName evidence="2">Uncharacterized conserved protein YfeS, contains WGR domain</fullName>
    </submittedName>
</protein>
<dbReference type="RefSeq" id="WP_068585366.1">
    <property type="nucleotide sequence ID" value="NZ_FTNK01000004.1"/>
</dbReference>
<dbReference type="Gene3D" id="2.20.140.10">
    <property type="entry name" value="WGR domain"/>
    <property type="match status" value="1"/>
</dbReference>
<comment type="caution">
    <text evidence="2">The sequence shown here is derived from an EMBL/GenBank/DDBJ whole genome shotgun (WGS) entry which is preliminary data.</text>
</comment>
<evidence type="ECO:0000259" key="1">
    <source>
        <dbReference type="PROSITE" id="PS51977"/>
    </source>
</evidence>